<name>A0ABS1TTG9_9BACI</name>
<comment type="subcellular location">
    <subcellularLocation>
        <location evidence="1">Cytoplasm</location>
    </subcellularLocation>
</comment>
<protein>
    <submittedName>
        <fullName evidence="5">HPr family phosphocarrier protein</fullName>
    </submittedName>
</protein>
<dbReference type="CDD" id="cd00367">
    <property type="entry name" value="PTS-HPr_like"/>
    <property type="match status" value="1"/>
</dbReference>
<evidence type="ECO:0000256" key="2">
    <source>
        <dbReference type="ARBA" id="ARBA00022490"/>
    </source>
</evidence>
<evidence type="ECO:0000259" key="4">
    <source>
        <dbReference type="PROSITE" id="PS51350"/>
    </source>
</evidence>
<evidence type="ECO:0000256" key="3">
    <source>
        <dbReference type="ARBA" id="ARBA00022683"/>
    </source>
</evidence>
<feature type="domain" description="HPr" evidence="4">
    <location>
        <begin position="1"/>
        <end position="84"/>
    </location>
</feature>
<dbReference type="PANTHER" id="PTHR33705">
    <property type="entry name" value="PHOSPHOCARRIER PROTEIN HPR"/>
    <property type="match status" value="1"/>
</dbReference>
<organism evidence="5 6">
    <name type="scientific">Neobacillus paridis</name>
    <dbReference type="NCBI Taxonomy" id="2803862"/>
    <lineage>
        <taxon>Bacteria</taxon>
        <taxon>Bacillati</taxon>
        <taxon>Bacillota</taxon>
        <taxon>Bacilli</taxon>
        <taxon>Bacillales</taxon>
        <taxon>Bacillaceae</taxon>
        <taxon>Neobacillus</taxon>
    </lineage>
</organism>
<dbReference type="PROSITE" id="PS51350">
    <property type="entry name" value="PTS_HPR_DOM"/>
    <property type="match status" value="1"/>
</dbReference>
<evidence type="ECO:0000256" key="1">
    <source>
        <dbReference type="ARBA" id="ARBA00004496"/>
    </source>
</evidence>
<dbReference type="SUPFAM" id="SSF55594">
    <property type="entry name" value="HPr-like"/>
    <property type="match status" value="1"/>
</dbReference>
<dbReference type="Gene3D" id="3.30.1340.10">
    <property type="entry name" value="HPr-like"/>
    <property type="match status" value="1"/>
</dbReference>
<dbReference type="NCBIfam" id="TIGR01003">
    <property type="entry name" value="PTS_HPr_family"/>
    <property type="match status" value="1"/>
</dbReference>
<dbReference type="InterPro" id="IPR035895">
    <property type="entry name" value="HPr-like_sf"/>
</dbReference>
<dbReference type="InterPro" id="IPR050399">
    <property type="entry name" value="HPr"/>
</dbReference>
<dbReference type="RefSeq" id="WP_202655848.1">
    <property type="nucleotide sequence ID" value="NZ_JAESWB010000355.1"/>
</dbReference>
<evidence type="ECO:0000313" key="6">
    <source>
        <dbReference type="Proteomes" id="UP000623967"/>
    </source>
</evidence>
<accession>A0ABS1TTG9</accession>
<gene>
    <name evidence="5" type="ORF">JK635_20825</name>
</gene>
<keyword evidence="3" id="KW-0598">Phosphotransferase system</keyword>
<dbReference type="EMBL" id="JAESWB010000355">
    <property type="protein sequence ID" value="MBL4954605.1"/>
    <property type="molecule type" value="Genomic_DNA"/>
</dbReference>
<dbReference type="PRINTS" id="PR00107">
    <property type="entry name" value="PHOSPHOCPHPR"/>
</dbReference>
<proteinExistence type="predicted"/>
<dbReference type="Pfam" id="PF00381">
    <property type="entry name" value="PTS-HPr"/>
    <property type="match status" value="1"/>
</dbReference>
<dbReference type="Proteomes" id="UP000623967">
    <property type="component" value="Unassembled WGS sequence"/>
</dbReference>
<keyword evidence="2" id="KW-0963">Cytoplasm</keyword>
<keyword evidence="6" id="KW-1185">Reference proteome</keyword>
<evidence type="ECO:0000313" key="5">
    <source>
        <dbReference type="EMBL" id="MBL4954605.1"/>
    </source>
</evidence>
<reference evidence="5 6" key="1">
    <citation type="submission" date="2021-01" db="EMBL/GenBank/DDBJ databases">
        <title>Genome public.</title>
        <authorList>
            <person name="Liu C."/>
            <person name="Sun Q."/>
        </authorList>
    </citation>
    <scope>NUCLEOTIDE SEQUENCE [LARGE SCALE GENOMIC DNA]</scope>
    <source>
        <strain evidence="5 6">YIM B02564</strain>
    </source>
</reference>
<comment type="caution">
    <text evidence="5">The sequence shown here is derived from an EMBL/GenBank/DDBJ whole genome shotgun (WGS) entry which is preliminary data.</text>
</comment>
<dbReference type="PANTHER" id="PTHR33705:SF2">
    <property type="entry name" value="PHOSPHOCARRIER PROTEIN NPR"/>
    <property type="match status" value="1"/>
</dbReference>
<sequence length="84" mass="9509">MIQKQIEVRIENGLHARPAGELVKLLKPYKSTVHLVKDGKKFNMKSIIHIMSTSVKEGDLLHLEVDGEDEDEVAAKLASFFQQH</sequence>
<dbReference type="InterPro" id="IPR000032">
    <property type="entry name" value="HPr-like"/>
</dbReference>